<dbReference type="AlphaFoldDB" id="A0A5D3CJU2"/>
<sequence>MKIIRERPSASCPPVLDEKNYSYWKPRMIFFIKTLDGKVWRAFVTGYKPSMITVDGVSVPKPEVDWTNAEEQASIRNARTINAIFNENKKGKGIAFKSTYEEEATVNHSDNEANMDEKDAENTTRRYNEVSNRRIGDYRKKKEEEGKFFKCRECGGISHYQVECPIFLRRKKESCHAILSDEDTEDTEDDGSMNVFTTYITEIDLRDDSDCSDEDGDEDMTLEELRIMRKEDNEARAIQKERIQELMEESEHLMSVISFLKLKLKEVQNDYNQTIKFVKMLNSGTENLDLILKSGQNSSSKYDLGFDVLLSSHKSTSEVKFVPALVKVETETTLTTTVASPPVKSPRRICYFCAATQTYDEDDETLNIRVDSSTKVLKADAQADGTSTNSNTTSKEVIADNSKLVPSAHVRGWKFKSTPPRRPYHLPSEKSQVEVSRKLPKFVRETDRATLGTHALHVPETLLFDMDSDDLDDVPFARLLKKTIVPEDTVKMPTTPSASVHYQESSSTEGVFVPTPSIHHNSNVQPKPSIHSPPSASLPSEPNVAHASIPGNVSTAPEGRTDVQSDENEVDPPNPDFRSEEVPADADNNPTVPPGFHEIPVAP</sequence>
<evidence type="ECO:0000256" key="1">
    <source>
        <dbReference type="SAM" id="MobiDB-lite"/>
    </source>
</evidence>
<evidence type="ECO:0000313" key="2">
    <source>
        <dbReference type="EMBL" id="TYK11805.1"/>
    </source>
</evidence>
<name>A0A5D3CJU2_CUCMM</name>
<gene>
    <name evidence="2" type="ORF">E5676_scaffold152G00170</name>
</gene>
<dbReference type="EMBL" id="SSTD01010431">
    <property type="protein sequence ID" value="TYK11805.1"/>
    <property type="molecule type" value="Genomic_DNA"/>
</dbReference>
<comment type="caution">
    <text evidence="2">The sequence shown here is derived from an EMBL/GenBank/DDBJ whole genome shotgun (WGS) entry which is preliminary data.</text>
</comment>
<feature type="compositionally biased region" description="Polar residues" evidence="1">
    <location>
        <begin position="518"/>
        <end position="540"/>
    </location>
</feature>
<dbReference type="Proteomes" id="UP000321947">
    <property type="component" value="Unassembled WGS sequence"/>
</dbReference>
<feature type="compositionally biased region" description="Polar residues" evidence="1">
    <location>
        <begin position="492"/>
        <end position="509"/>
    </location>
</feature>
<feature type="region of interest" description="Disordered" evidence="1">
    <location>
        <begin position="490"/>
        <end position="603"/>
    </location>
</feature>
<evidence type="ECO:0000313" key="3">
    <source>
        <dbReference type="Proteomes" id="UP000321947"/>
    </source>
</evidence>
<accession>A0A5D3CJU2</accession>
<reference evidence="2 3" key="1">
    <citation type="submission" date="2019-08" db="EMBL/GenBank/DDBJ databases">
        <title>Draft genome sequences of two oriental melons (Cucumis melo L. var makuwa).</title>
        <authorList>
            <person name="Kwon S.-Y."/>
        </authorList>
    </citation>
    <scope>NUCLEOTIDE SEQUENCE [LARGE SCALE GENOMIC DNA]</scope>
    <source>
        <strain evidence="3">cv. Chang Bougi</strain>
        <tissue evidence="2">Leaf</tissue>
    </source>
</reference>
<proteinExistence type="predicted"/>
<protein>
    <submittedName>
        <fullName evidence="2">Envelope-like protein</fullName>
    </submittedName>
</protein>
<organism evidence="2 3">
    <name type="scientific">Cucumis melo var. makuwa</name>
    <name type="common">Oriental melon</name>
    <dbReference type="NCBI Taxonomy" id="1194695"/>
    <lineage>
        <taxon>Eukaryota</taxon>
        <taxon>Viridiplantae</taxon>
        <taxon>Streptophyta</taxon>
        <taxon>Embryophyta</taxon>
        <taxon>Tracheophyta</taxon>
        <taxon>Spermatophyta</taxon>
        <taxon>Magnoliopsida</taxon>
        <taxon>eudicotyledons</taxon>
        <taxon>Gunneridae</taxon>
        <taxon>Pentapetalae</taxon>
        <taxon>rosids</taxon>
        <taxon>fabids</taxon>
        <taxon>Cucurbitales</taxon>
        <taxon>Cucurbitaceae</taxon>
        <taxon>Benincaseae</taxon>
        <taxon>Cucumis</taxon>
    </lineage>
</organism>